<dbReference type="EMBL" id="OU466862">
    <property type="protein sequence ID" value="CAH2071143.1"/>
    <property type="molecule type" value="Genomic_DNA"/>
</dbReference>
<name>A0AAU9STD5_THLAR</name>
<feature type="region of interest" description="Disordered" evidence="1">
    <location>
        <begin position="1"/>
        <end position="23"/>
    </location>
</feature>
<feature type="non-terminal residue" evidence="2">
    <location>
        <position position="1"/>
    </location>
</feature>
<keyword evidence="3" id="KW-1185">Reference proteome</keyword>
<evidence type="ECO:0000256" key="1">
    <source>
        <dbReference type="SAM" id="MobiDB-lite"/>
    </source>
</evidence>
<protein>
    <recommendedName>
        <fullName evidence="4">Ribosomal protein S3</fullName>
    </recommendedName>
</protein>
<dbReference type="AlphaFoldDB" id="A0AAU9STD5"/>
<dbReference type="Proteomes" id="UP000836841">
    <property type="component" value="Chromosome 6"/>
</dbReference>
<sequence>VFVENQQVHGSIYNPTRNGGEMKKLAVDGEDHPVGESDSHGSPLFRTRANHRNRLKNPADPIVLTIANTSRRRIWRRSIGLLGENVGIKLSVATKTREPRIFSGLHVSDQRVVDARRKMIEAASQIAAWILGRKCFACAMVKRNVILLKRRKKKKIETESVRRGRGEIKEEIVICEAQGSAQSEAIKEESKKWREPGKVHSFGLSCSSSISPNIRVIRASPRNLVLHRDKQRLQSHGWFHELGMRNAERPKRMTGPSEVCYDNLRNRGRTESSEAVKLLLR</sequence>
<organism evidence="2 3">
    <name type="scientific">Thlaspi arvense</name>
    <name type="common">Field penny-cress</name>
    <dbReference type="NCBI Taxonomy" id="13288"/>
    <lineage>
        <taxon>Eukaryota</taxon>
        <taxon>Viridiplantae</taxon>
        <taxon>Streptophyta</taxon>
        <taxon>Embryophyta</taxon>
        <taxon>Tracheophyta</taxon>
        <taxon>Spermatophyta</taxon>
        <taxon>Magnoliopsida</taxon>
        <taxon>eudicotyledons</taxon>
        <taxon>Gunneridae</taxon>
        <taxon>Pentapetalae</taxon>
        <taxon>rosids</taxon>
        <taxon>malvids</taxon>
        <taxon>Brassicales</taxon>
        <taxon>Brassicaceae</taxon>
        <taxon>Thlaspideae</taxon>
        <taxon>Thlaspi</taxon>
    </lineage>
</organism>
<accession>A0AAU9STD5</accession>
<reference evidence="2 3" key="1">
    <citation type="submission" date="2022-03" db="EMBL/GenBank/DDBJ databases">
        <authorList>
            <person name="Nunn A."/>
            <person name="Chopra R."/>
            <person name="Nunn A."/>
            <person name="Contreras Garrido A."/>
        </authorList>
    </citation>
    <scope>NUCLEOTIDE SEQUENCE [LARGE SCALE GENOMIC DNA]</scope>
</reference>
<feature type="compositionally biased region" description="Polar residues" evidence="1">
    <location>
        <begin position="1"/>
        <end position="17"/>
    </location>
</feature>
<evidence type="ECO:0000313" key="3">
    <source>
        <dbReference type="Proteomes" id="UP000836841"/>
    </source>
</evidence>
<evidence type="ECO:0008006" key="4">
    <source>
        <dbReference type="Google" id="ProtNLM"/>
    </source>
</evidence>
<evidence type="ECO:0000313" key="2">
    <source>
        <dbReference type="EMBL" id="CAH2071143.1"/>
    </source>
</evidence>
<gene>
    <name evidence="2" type="ORF">TAV2_LOCUS19505</name>
</gene>
<proteinExistence type="predicted"/>